<proteinExistence type="predicted"/>
<dbReference type="HOGENOM" id="CLU_3070083_0_0_1"/>
<accession>A7EDB4</accession>
<gene>
    <name evidence="1" type="ORF">SS1G_03304</name>
</gene>
<keyword evidence="2" id="KW-1185">Reference proteome</keyword>
<organism evidence="1 2">
    <name type="scientific">Sclerotinia sclerotiorum (strain ATCC 18683 / 1980 / Ss-1)</name>
    <name type="common">White mold</name>
    <name type="synonym">Whetzelinia sclerotiorum</name>
    <dbReference type="NCBI Taxonomy" id="665079"/>
    <lineage>
        <taxon>Eukaryota</taxon>
        <taxon>Fungi</taxon>
        <taxon>Dikarya</taxon>
        <taxon>Ascomycota</taxon>
        <taxon>Pezizomycotina</taxon>
        <taxon>Leotiomycetes</taxon>
        <taxon>Helotiales</taxon>
        <taxon>Sclerotiniaceae</taxon>
        <taxon>Sclerotinia</taxon>
    </lineage>
</organism>
<dbReference type="AlphaFoldDB" id="A7EDB4"/>
<reference evidence="2" key="1">
    <citation type="journal article" date="2011" name="PLoS Genet.">
        <title>Genomic analysis of the necrotrophic fungal pathogens Sclerotinia sclerotiorum and Botrytis cinerea.</title>
        <authorList>
            <person name="Amselem J."/>
            <person name="Cuomo C.A."/>
            <person name="van Kan J.A."/>
            <person name="Viaud M."/>
            <person name="Benito E.P."/>
            <person name="Couloux A."/>
            <person name="Coutinho P.M."/>
            <person name="de Vries R.P."/>
            <person name="Dyer P.S."/>
            <person name="Fillinger S."/>
            <person name="Fournier E."/>
            <person name="Gout L."/>
            <person name="Hahn M."/>
            <person name="Kohn L."/>
            <person name="Lapalu N."/>
            <person name="Plummer K.M."/>
            <person name="Pradier J.M."/>
            <person name="Quevillon E."/>
            <person name="Sharon A."/>
            <person name="Simon A."/>
            <person name="ten Have A."/>
            <person name="Tudzynski B."/>
            <person name="Tudzynski P."/>
            <person name="Wincker P."/>
            <person name="Andrew M."/>
            <person name="Anthouard V."/>
            <person name="Beever R.E."/>
            <person name="Beffa R."/>
            <person name="Benoit I."/>
            <person name="Bouzid O."/>
            <person name="Brault B."/>
            <person name="Chen Z."/>
            <person name="Choquer M."/>
            <person name="Collemare J."/>
            <person name="Cotton P."/>
            <person name="Danchin E.G."/>
            <person name="Da Silva C."/>
            <person name="Gautier A."/>
            <person name="Giraud C."/>
            <person name="Giraud T."/>
            <person name="Gonzalez C."/>
            <person name="Grossetete S."/>
            <person name="Guldener U."/>
            <person name="Henrissat B."/>
            <person name="Howlett B.J."/>
            <person name="Kodira C."/>
            <person name="Kretschmer M."/>
            <person name="Lappartient A."/>
            <person name="Leroch M."/>
            <person name="Levis C."/>
            <person name="Mauceli E."/>
            <person name="Neuveglise C."/>
            <person name="Oeser B."/>
            <person name="Pearson M."/>
            <person name="Poulain J."/>
            <person name="Poussereau N."/>
            <person name="Quesneville H."/>
            <person name="Rascle C."/>
            <person name="Schumacher J."/>
            <person name="Segurens B."/>
            <person name="Sexton A."/>
            <person name="Silva E."/>
            <person name="Sirven C."/>
            <person name="Soanes D.M."/>
            <person name="Talbot N.J."/>
            <person name="Templeton M."/>
            <person name="Yandava C."/>
            <person name="Yarden O."/>
            <person name="Zeng Q."/>
            <person name="Rollins J.A."/>
            <person name="Lebrun M.H."/>
            <person name="Dickman M."/>
        </authorList>
    </citation>
    <scope>NUCLEOTIDE SEQUENCE [LARGE SCALE GENOMIC DNA]</scope>
    <source>
        <strain evidence="2">ATCC 18683 / 1980 / Ss-1</strain>
    </source>
</reference>
<dbReference type="KEGG" id="ssl:SS1G_03304"/>
<protein>
    <submittedName>
        <fullName evidence="1">Uncharacterized protein</fullName>
    </submittedName>
</protein>
<dbReference type="RefSeq" id="XP_001595215.1">
    <property type="nucleotide sequence ID" value="XM_001595165.1"/>
</dbReference>
<dbReference type="GeneID" id="5491537"/>
<sequence length="53" mass="5856">MTLILYNQILSFQLTLQQVFLMAANSLCKFGTGTGTGINIHRRANVQIPYGVV</sequence>
<name>A7EDB4_SCLS1</name>
<dbReference type="InParanoid" id="A7EDB4"/>
<dbReference type="Proteomes" id="UP000001312">
    <property type="component" value="Unassembled WGS sequence"/>
</dbReference>
<evidence type="ECO:0000313" key="1">
    <source>
        <dbReference type="EMBL" id="EDO00830.1"/>
    </source>
</evidence>
<dbReference type="EMBL" id="CH476624">
    <property type="protein sequence ID" value="EDO00830.1"/>
    <property type="molecule type" value="Genomic_DNA"/>
</dbReference>
<evidence type="ECO:0000313" key="2">
    <source>
        <dbReference type="Proteomes" id="UP000001312"/>
    </source>
</evidence>